<name>A0A0U1CWR5_9MYCO</name>
<evidence type="ECO:0000256" key="1">
    <source>
        <dbReference type="SAM" id="MobiDB-lite"/>
    </source>
</evidence>
<feature type="region of interest" description="Disordered" evidence="1">
    <location>
        <begin position="1"/>
        <end position="49"/>
    </location>
</feature>
<proteinExistence type="predicted"/>
<protein>
    <submittedName>
        <fullName evidence="2">Uncharacterized protein</fullName>
    </submittedName>
</protein>
<sequence>MAKDSPMPLPNPRGRAVSSDAARMRGVPTGAAAAPAAVQPGPGGNPVADLVAHDPALEQLRSRKVKRTGLNVHINSQVHTAFAAFIDEYELPKGDATSLAIQEFLERRGVQIPGVARVLPPPVSAVSNVGDSQGVGGNSAIGG</sequence>
<accession>A0A0U1CWR5</accession>
<keyword evidence="3" id="KW-1185">Reference proteome</keyword>
<feature type="compositionally biased region" description="Low complexity" evidence="1">
    <location>
        <begin position="26"/>
        <end position="48"/>
    </location>
</feature>
<organism evidence="2 3">
    <name type="scientific">Mycobacterium europaeum</name>
    <dbReference type="NCBI Taxonomy" id="761804"/>
    <lineage>
        <taxon>Bacteria</taxon>
        <taxon>Bacillati</taxon>
        <taxon>Actinomycetota</taxon>
        <taxon>Actinomycetes</taxon>
        <taxon>Mycobacteriales</taxon>
        <taxon>Mycobacteriaceae</taxon>
        <taxon>Mycobacterium</taxon>
        <taxon>Mycobacterium simiae complex</taxon>
    </lineage>
</organism>
<reference evidence="3" key="1">
    <citation type="submission" date="2015-03" db="EMBL/GenBank/DDBJ databases">
        <authorList>
            <person name="Urmite Genomes"/>
        </authorList>
    </citation>
    <scope>NUCLEOTIDE SEQUENCE [LARGE SCALE GENOMIC DNA]</scope>
    <source>
        <strain evidence="3">CSUR P1344</strain>
    </source>
</reference>
<dbReference type="EMBL" id="CTEC01000001">
    <property type="protein sequence ID" value="CQD02008.1"/>
    <property type="molecule type" value="Genomic_DNA"/>
</dbReference>
<evidence type="ECO:0000313" key="2">
    <source>
        <dbReference type="EMBL" id="CQD02008.1"/>
    </source>
</evidence>
<evidence type="ECO:0000313" key="3">
    <source>
        <dbReference type="Proteomes" id="UP000199601"/>
    </source>
</evidence>
<dbReference type="AlphaFoldDB" id="A0A0U1CWR5"/>
<gene>
    <name evidence="2" type="ORF">BN000_00061</name>
</gene>
<dbReference type="RefSeq" id="WP_141659120.1">
    <property type="nucleotide sequence ID" value="NZ_CTEC01000001.1"/>
</dbReference>
<dbReference type="Proteomes" id="UP000199601">
    <property type="component" value="Unassembled WGS sequence"/>
</dbReference>